<dbReference type="InterPro" id="IPR000210">
    <property type="entry name" value="BTB/POZ_dom"/>
</dbReference>
<feature type="compositionally biased region" description="Pro residues" evidence="2">
    <location>
        <begin position="239"/>
        <end position="256"/>
    </location>
</feature>
<protein>
    <submittedName>
        <fullName evidence="3">Uncharacterized protein</fullName>
    </submittedName>
</protein>
<dbReference type="InterPro" id="IPR011333">
    <property type="entry name" value="SKP1/BTB/POZ_sf"/>
</dbReference>
<dbReference type="InterPro" id="IPR051095">
    <property type="entry name" value="Dros_DevTransReg"/>
</dbReference>
<accession>A0A7R8ZRY6</accession>
<feature type="compositionally biased region" description="Basic residues" evidence="2">
    <location>
        <begin position="160"/>
        <end position="175"/>
    </location>
</feature>
<gene>
    <name evidence="3" type="ORF">CTOB1V02_LOCUS7691</name>
</gene>
<dbReference type="GO" id="GO:0005634">
    <property type="term" value="C:nucleus"/>
    <property type="evidence" value="ECO:0007669"/>
    <property type="project" value="TreeGrafter"/>
</dbReference>
<feature type="compositionally biased region" description="Polar residues" evidence="2">
    <location>
        <begin position="184"/>
        <end position="197"/>
    </location>
</feature>
<proteinExistence type="predicted"/>
<reference evidence="3" key="1">
    <citation type="submission" date="2020-11" db="EMBL/GenBank/DDBJ databases">
        <authorList>
            <person name="Tran Van P."/>
        </authorList>
    </citation>
    <scope>NUCLEOTIDE SEQUENCE</scope>
</reference>
<feature type="non-terminal residue" evidence="3">
    <location>
        <position position="1"/>
    </location>
</feature>
<dbReference type="GO" id="GO:0006357">
    <property type="term" value="P:regulation of transcription by RNA polymerase II"/>
    <property type="evidence" value="ECO:0007669"/>
    <property type="project" value="TreeGrafter"/>
</dbReference>
<organism evidence="3">
    <name type="scientific">Cyprideis torosa</name>
    <dbReference type="NCBI Taxonomy" id="163714"/>
    <lineage>
        <taxon>Eukaryota</taxon>
        <taxon>Metazoa</taxon>
        <taxon>Ecdysozoa</taxon>
        <taxon>Arthropoda</taxon>
        <taxon>Crustacea</taxon>
        <taxon>Oligostraca</taxon>
        <taxon>Ostracoda</taxon>
        <taxon>Podocopa</taxon>
        <taxon>Podocopida</taxon>
        <taxon>Cytherocopina</taxon>
        <taxon>Cytheroidea</taxon>
        <taxon>Cytherideidae</taxon>
        <taxon>Cyprideis</taxon>
    </lineage>
</organism>
<dbReference type="AlphaFoldDB" id="A0A7R8ZRY6"/>
<evidence type="ECO:0000256" key="2">
    <source>
        <dbReference type="SAM" id="MobiDB-lite"/>
    </source>
</evidence>
<keyword evidence="1" id="KW-0539">Nucleus</keyword>
<dbReference type="PANTHER" id="PTHR23110">
    <property type="entry name" value="BTB DOMAIN TRANSCRIPTION FACTOR"/>
    <property type="match status" value="1"/>
</dbReference>
<name>A0A7R8ZRY6_9CRUS</name>
<evidence type="ECO:0000313" key="3">
    <source>
        <dbReference type="EMBL" id="CAD7229825.1"/>
    </source>
</evidence>
<dbReference type="SUPFAM" id="SSF54695">
    <property type="entry name" value="POZ domain"/>
    <property type="match status" value="1"/>
</dbReference>
<dbReference type="SMART" id="SM00225">
    <property type="entry name" value="BTB"/>
    <property type="match status" value="1"/>
</dbReference>
<dbReference type="Gene3D" id="3.30.710.10">
    <property type="entry name" value="Potassium Channel Kv1.1, Chain A"/>
    <property type="match status" value="1"/>
</dbReference>
<dbReference type="OrthoDB" id="10261408at2759"/>
<evidence type="ECO:0000256" key="1">
    <source>
        <dbReference type="ARBA" id="ARBA00023242"/>
    </source>
</evidence>
<feature type="compositionally biased region" description="Basic and acidic residues" evidence="2">
    <location>
        <begin position="135"/>
        <end position="146"/>
    </location>
</feature>
<feature type="compositionally biased region" description="Low complexity" evidence="2">
    <location>
        <begin position="209"/>
        <end position="224"/>
    </location>
</feature>
<feature type="region of interest" description="Disordered" evidence="2">
    <location>
        <begin position="135"/>
        <end position="292"/>
    </location>
</feature>
<sequence length="292" mass="31649">MSVSPAPPIVNGGGGEQFCLRWNNYQSNITSVFESLLRNETFVDVTLACDGAQVKAHKVVLSACSPYFQAVLSANPCKHPVIIMPKEVGFLDLKYIVEFMYRGMIDVAHEHLPTLLKAAEALQIKGLCEVHENGPSHISVDRHEEGANGATSSDEDAHRARLTKYKRRFPPRLSRKGLGCSSDEMGSNEETSPSSNAKVPRLSPSRNESLFPFSSHHPSSTSPPNITLSPTDLSLAHPPHLPPPSAHQPLGTPSPIPSGRHLVFTHPPPPPPHMGPGGIPHPQHPAPIDYSQ</sequence>
<dbReference type="EMBL" id="OB662302">
    <property type="protein sequence ID" value="CAD7229825.1"/>
    <property type="molecule type" value="Genomic_DNA"/>
</dbReference>
<dbReference type="PROSITE" id="PS50097">
    <property type="entry name" value="BTB"/>
    <property type="match status" value="1"/>
</dbReference>
<dbReference type="Pfam" id="PF00651">
    <property type="entry name" value="BTB"/>
    <property type="match status" value="1"/>
</dbReference>
<dbReference type="PANTHER" id="PTHR23110:SF109">
    <property type="entry name" value="FI07618P-RELATED"/>
    <property type="match status" value="1"/>
</dbReference>
<dbReference type="CDD" id="cd18315">
    <property type="entry name" value="BTB_POZ_BAB-like"/>
    <property type="match status" value="1"/>
</dbReference>